<name>A0A660LAA7_9BACL</name>
<sequence>MAIRSEELVALPRMGHEEIRKAPPFSRFWRKCYLYQMYRFAVINIRMLMAIFGQPAKKIKEQMREEERK</sequence>
<dbReference type="AlphaFoldDB" id="A0A660LAA7"/>
<dbReference type="EMBL" id="RBIJ01000001">
    <property type="protein sequence ID" value="RKQ88893.1"/>
    <property type="molecule type" value="Genomic_DNA"/>
</dbReference>
<organism evidence="1 2">
    <name type="scientific">Brockia lithotrophica</name>
    <dbReference type="NCBI Taxonomy" id="933949"/>
    <lineage>
        <taxon>Bacteria</taxon>
        <taxon>Bacillati</taxon>
        <taxon>Bacillota</taxon>
        <taxon>Bacilli</taxon>
        <taxon>Bacillales</taxon>
        <taxon>Bacillales Family X. Incertae Sedis</taxon>
        <taxon>Brockia</taxon>
    </lineage>
</organism>
<gene>
    <name evidence="1" type="ORF">C7438_0545</name>
</gene>
<reference evidence="1 2" key="1">
    <citation type="submission" date="2018-10" db="EMBL/GenBank/DDBJ databases">
        <title>Genomic Encyclopedia of Type Strains, Phase IV (KMG-IV): sequencing the most valuable type-strain genomes for metagenomic binning, comparative biology and taxonomic classification.</title>
        <authorList>
            <person name="Goeker M."/>
        </authorList>
    </citation>
    <scope>NUCLEOTIDE SEQUENCE [LARGE SCALE GENOMIC DNA]</scope>
    <source>
        <strain evidence="1 2">DSM 22653</strain>
    </source>
</reference>
<comment type="caution">
    <text evidence="1">The sequence shown here is derived from an EMBL/GenBank/DDBJ whole genome shotgun (WGS) entry which is preliminary data.</text>
</comment>
<accession>A0A660LAA7</accession>
<keyword evidence="2" id="KW-1185">Reference proteome</keyword>
<dbReference type="RefSeq" id="WP_121443777.1">
    <property type="nucleotide sequence ID" value="NZ_RBIJ01000001.1"/>
</dbReference>
<dbReference type="Proteomes" id="UP000267019">
    <property type="component" value="Unassembled WGS sequence"/>
</dbReference>
<evidence type="ECO:0000313" key="1">
    <source>
        <dbReference type="EMBL" id="RKQ88893.1"/>
    </source>
</evidence>
<proteinExistence type="predicted"/>
<evidence type="ECO:0000313" key="2">
    <source>
        <dbReference type="Proteomes" id="UP000267019"/>
    </source>
</evidence>
<protein>
    <submittedName>
        <fullName evidence="1">Uncharacterized protein</fullName>
    </submittedName>
</protein>